<reference evidence="1 2" key="1">
    <citation type="submission" date="2017-05" db="EMBL/GenBank/DDBJ databases">
        <authorList>
            <person name="Varghese N."/>
            <person name="Submissions S."/>
        </authorList>
    </citation>
    <scope>NUCLEOTIDE SEQUENCE [LARGE SCALE GENOMIC DNA]</scope>
    <source>
        <strain evidence="1 2">DSM 25457</strain>
    </source>
</reference>
<organism evidence="1 2">
    <name type="scientific">Neorhodopirellula lusitana</name>
    <dbReference type="NCBI Taxonomy" id="445327"/>
    <lineage>
        <taxon>Bacteria</taxon>
        <taxon>Pseudomonadati</taxon>
        <taxon>Planctomycetota</taxon>
        <taxon>Planctomycetia</taxon>
        <taxon>Pirellulales</taxon>
        <taxon>Pirellulaceae</taxon>
        <taxon>Neorhodopirellula</taxon>
    </lineage>
</organism>
<evidence type="ECO:0000313" key="2">
    <source>
        <dbReference type="Proteomes" id="UP001158067"/>
    </source>
</evidence>
<comment type="caution">
    <text evidence="1">The sequence shown here is derived from an EMBL/GenBank/DDBJ whole genome shotgun (WGS) entry which is preliminary data.</text>
</comment>
<accession>A0ABY1PWH4</accession>
<keyword evidence="2" id="KW-1185">Reference proteome</keyword>
<proteinExistence type="predicted"/>
<protein>
    <submittedName>
        <fullName evidence="1">Uncharacterized protein</fullName>
    </submittedName>
</protein>
<sequence length="206" mass="23316">MAHFINHRILAPRQLYAPIDATALEQYKVFKKLGFFGVEMNSTRGAASFLKTTKTIFERPNSALWLTPEGRFADVRDNTAELMPGLPHVCSKMKTGFVLPMSLEYVFWEERLPECLIRFGEVVSLAEHTPQTKHQWADELSQRLRGTQAALAELVKARSAEPFENLLQGKQGASGVYDWSRRCKSWITGQPFQAAHGNQFAEKEDG</sequence>
<gene>
    <name evidence="1" type="ORF">SAMN06265222_102242</name>
</gene>
<dbReference type="Proteomes" id="UP001158067">
    <property type="component" value="Unassembled WGS sequence"/>
</dbReference>
<dbReference type="EMBL" id="FXUG01000002">
    <property type="protein sequence ID" value="SMP47116.1"/>
    <property type="molecule type" value="Genomic_DNA"/>
</dbReference>
<name>A0ABY1PWH4_9BACT</name>
<evidence type="ECO:0000313" key="1">
    <source>
        <dbReference type="EMBL" id="SMP47116.1"/>
    </source>
</evidence>
<dbReference type="CDD" id="cd06551">
    <property type="entry name" value="LPLAT"/>
    <property type="match status" value="1"/>
</dbReference>